<dbReference type="Gene3D" id="6.10.340.10">
    <property type="match status" value="1"/>
</dbReference>
<keyword evidence="5" id="KW-0597">Phosphoprotein</keyword>
<dbReference type="InterPro" id="IPR005467">
    <property type="entry name" value="His_kinase_dom"/>
</dbReference>
<dbReference type="Gene3D" id="1.10.287.130">
    <property type="match status" value="1"/>
</dbReference>
<feature type="transmembrane region" description="Helical" evidence="10">
    <location>
        <begin position="150"/>
        <end position="172"/>
    </location>
</feature>
<accession>A0ABP7MLW7</accession>
<dbReference type="Gene3D" id="3.30.565.10">
    <property type="entry name" value="Histidine kinase-like ATPase, C-terminal domain"/>
    <property type="match status" value="1"/>
</dbReference>
<dbReference type="EC" id="2.7.13.3" evidence="3"/>
<dbReference type="Pfam" id="PF02518">
    <property type="entry name" value="HATPase_c"/>
    <property type="match status" value="1"/>
</dbReference>
<evidence type="ECO:0000256" key="9">
    <source>
        <dbReference type="ARBA" id="ARBA00022840"/>
    </source>
</evidence>
<keyword evidence="14" id="KW-1185">Reference proteome</keyword>
<dbReference type="EMBL" id="BAABBN010000007">
    <property type="protein sequence ID" value="GAA3924213.1"/>
    <property type="molecule type" value="Genomic_DNA"/>
</dbReference>
<dbReference type="Gene3D" id="3.30.450.170">
    <property type="entry name" value="Two-component histidine kinase, sensor domain"/>
    <property type="match status" value="1"/>
</dbReference>
<protein>
    <recommendedName>
        <fullName evidence="3">histidine kinase</fullName>
        <ecNumber evidence="3">2.7.13.3</ecNumber>
    </recommendedName>
</protein>
<evidence type="ECO:0000313" key="14">
    <source>
        <dbReference type="Proteomes" id="UP001501565"/>
    </source>
</evidence>
<feature type="domain" description="Histidine kinase" evidence="11">
    <location>
        <begin position="236"/>
        <end position="467"/>
    </location>
</feature>
<dbReference type="PROSITE" id="PS50109">
    <property type="entry name" value="HIS_KIN"/>
    <property type="match status" value="1"/>
</dbReference>
<dbReference type="Proteomes" id="UP001501565">
    <property type="component" value="Unassembled WGS sequence"/>
</dbReference>
<keyword evidence="10" id="KW-0472">Membrane</keyword>
<keyword evidence="10" id="KW-0812">Transmembrane</keyword>
<keyword evidence="10" id="KW-1133">Transmembrane helix</keyword>
<dbReference type="InterPro" id="IPR003661">
    <property type="entry name" value="HisK_dim/P_dom"/>
</dbReference>
<dbReference type="PANTHER" id="PTHR44936:SF10">
    <property type="entry name" value="SENSOR PROTEIN RSTB"/>
    <property type="match status" value="1"/>
</dbReference>
<dbReference type="CDD" id="cd06225">
    <property type="entry name" value="HAMP"/>
    <property type="match status" value="1"/>
</dbReference>
<comment type="subcellular location">
    <subcellularLocation>
        <location evidence="2">Cell membrane</location>
        <topology evidence="2">Multi-pass membrane protein</topology>
    </subcellularLocation>
</comment>
<dbReference type="InterPro" id="IPR004358">
    <property type="entry name" value="Sig_transdc_His_kin-like_C"/>
</dbReference>
<evidence type="ECO:0000256" key="1">
    <source>
        <dbReference type="ARBA" id="ARBA00000085"/>
    </source>
</evidence>
<dbReference type="InterPro" id="IPR031930">
    <property type="entry name" value="HK_sensor"/>
</dbReference>
<comment type="caution">
    <text evidence="13">The sequence shown here is derived from an EMBL/GenBank/DDBJ whole genome shotgun (WGS) entry which is preliminary data.</text>
</comment>
<dbReference type="Pfam" id="PF00672">
    <property type="entry name" value="HAMP"/>
    <property type="match status" value="1"/>
</dbReference>
<feature type="domain" description="HAMP" evidence="12">
    <location>
        <begin position="173"/>
        <end position="228"/>
    </location>
</feature>
<dbReference type="InterPro" id="IPR036890">
    <property type="entry name" value="HATPase_C_sf"/>
</dbReference>
<evidence type="ECO:0000256" key="4">
    <source>
        <dbReference type="ARBA" id="ARBA00022475"/>
    </source>
</evidence>
<sequence length="467" mass="53155">MNKRLLWKLCYTIAAGTVLLFWAIDILTQRTEQRMSFIAEEYQQELVALGAEAERIYTEEDEAALATWLENLQAREQTWAAVVTSRITPLANGQLSDQFVEGFRLGRSVKWKIHLYFKENPIMDVTFSDGNTHFLIRLPQRMRPGEYLQYTQNLLQFGLPLVLLIFMSVVLYRHVMMPLRQLEKATRQFSEGQYDVRVKSCLGSRNDELAALAETFDRMAARTGKLIITQRQLIADLSHELRTPLARIDMAVDCLEHDIKPEESIQRLKRESENMRGLVDDTLTLAWLENEKPKLNEEEVDLVELLEIITEDARFEYPDRELHTAFPSQAVLSHSSHRALGQAFENIIRNALRYTPEGGSVMVTIEEAERGLIVKVLDEGPGVPEEYICDIFNPFFRVEKSRMDVATKDIRTSGACSDVGVSTKQTWKGGCGLGLALARRQLEAVGGHIQARNQPDAGLEMRVTLPA</sequence>
<dbReference type="SUPFAM" id="SSF47384">
    <property type="entry name" value="Homodimeric domain of signal transducing histidine kinase"/>
    <property type="match status" value="1"/>
</dbReference>
<dbReference type="Pfam" id="PF00512">
    <property type="entry name" value="HisKA"/>
    <property type="match status" value="1"/>
</dbReference>
<dbReference type="InterPro" id="IPR050980">
    <property type="entry name" value="2C_sensor_his_kinase"/>
</dbReference>
<dbReference type="SUPFAM" id="SSF158472">
    <property type="entry name" value="HAMP domain-like"/>
    <property type="match status" value="1"/>
</dbReference>
<dbReference type="InterPro" id="IPR003594">
    <property type="entry name" value="HATPase_dom"/>
</dbReference>
<evidence type="ECO:0000256" key="6">
    <source>
        <dbReference type="ARBA" id="ARBA00022679"/>
    </source>
</evidence>
<dbReference type="CDD" id="cd00075">
    <property type="entry name" value="HATPase"/>
    <property type="match status" value="1"/>
</dbReference>
<evidence type="ECO:0000313" key="13">
    <source>
        <dbReference type="EMBL" id="GAA3924213.1"/>
    </source>
</evidence>
<dbReference type="SMART" id="SM00304">
    <property type="entry name" value="HAMP"/>
    <property type="match status" value="1"/>
</dbReference>
<dbReference type="SMART" id="SM00388">
    <property type="entry name" value="HisKA"/>
    <property type="match status" value="1"/>
</dbReference>
<evidence type="ECO:0000256" key="7">
    <source>
        <dbReference type="ARBA" id="ARBA00022741"/>
    </source>
</evidence>
<comment type="catalytic activity">
    <reaction evidence="1">
        <text>ATP + protein L-histidine = ADP + protein N-phospho-L-histidine.</text>
        <dbReference type="EC" id="2.7.13.3"/>
    </reaction>
</comment>
<evidence type="ECO:0000256" key="5">
    <source>
        <dbReference type="ARBA" id="ARBA00022553"/>
    </source>
</evidence>
<evidence type="ECO:0000259" key="11">
    <source>
        <dbReference type="PROSITE" id="PS50109"/>
    </source>
</evidence>
<proteinExistence type="predicted"/>
<dbReference type="RefSeq" id="WP_344798141.1">
    <property type="nucleotide sequence ID" value="NZ_BAABBN010000007.1"/>
</dbReference>
<reference evidence="14" key="1">
    <citation type="journal article" date="2019" name="Int. J. Syst. Evol. Microbiol.">
        <title>The Global Catalogue of Microorganisms (GCM) 10K type strain sequencing project: providing services to taxonomists for standard genome sequencing and annotation.</title>
        <authorList>
            <consortium name="The Broad Institute Genomics Platform"/>
            <consortium name="The Broad Institute Genome Sequencing Center for Infectious Disease"/>
            <person name="Wu L."/>
            <person name="Ma J."/>
        </authorList>
    </citation>
    <scope>NUCLEOTIDE SEQUENCE [LARGE SCALE GENOMIC DNA]</scope>
    <source>
        <strain evidence="14">JCM 17551</strain>
    </source>
</reference>
<dbReference type="InterPro" id="IPR003660">
    <property type="entry name" value="HAMP_dom"/>
</dbReference>
<keyword evidence="4" id="KW-1003">Cell membrane</keyword>
<dbReference type="PROSITE" id="PS50885">
    <property type="entry name" value="HAMP"/>
    <property type="match status" value="1"/>
</dbReference>
<dbReference type="CDD" id="cd00082">
    <property type="entry name" value="HisKA"/>
    <property type="match status" value="1"/>
</dbReference>
<dbReference type="SUPFAM" id="SSF55874">
    <property type="entry name" value="ATPase domain of HSP90 chaperone/DNA topoisomerase II/histidine kinase"/>
    <property type="match status" value="1"/>
</dbReference>
<gene>
    <name evidence="13" type="primary">pirS</name>
    <name evidence="13" type="ORF">GCM10022277_20060</name>
</gene>
<name>A0ABP7MLW7_9GAMM</name>
<dbReference type="Pfam" id="PF16750">
    <property type="entry name" value="HK_sensor"/>
    <property type="match status" value="1"/>
</dbReference>
<dbReference type="GO" id="GO:0016301">
    <property type="term" value="F:kinase activity"/>
    <property type="evidence" value="ECO:0007669"/>
    <property type="project" value="UniProtKB-KW"/>
</dbReference>
<evidence type="ECO:0000256" key="3">
    <source>
        <dbReference type="ARBA" id="ARBA00012438"/>
    </source>
</evidence>
<feature type="transmembrane region" description="Helical" evidence="10">
    <location>
        <begin position="6"/>
        <end position="27"/>
    </location>
</feature>
<keyword evidence="8 13" id="KW-0418">Kinase</keyword>
<evidence type="ECO:0000256" key="10">
    <source>
        <dbReference type="SAM" id="Phobius"/>
    </source>
</evidence>
<dbReference type="PRINTS" id="PR00344">
    <property type="entry name" value="BCTRLSENSOR"/>
</dbReference>
<organism evidence="13 14">
    <name type="scientific">Litoribacillus peritrichatus</name>
    <dbReference type="NCBI Taxonomy" id="718191"/>
    <lineage>
        <taxon>Bacteria</taxon>
        <taxon>Pseudomonadati</taxon>
        <taxon>Pseudomonadota</taxon>
        <taxon>Gammaproteobacteria</taxon>
        <taxon>Oceanospirillales</taxon>
        <taxon>Oceanospirillaceae</taxon>
        <taxon>Litoribacillus</taxon>
    </lineage>
</organism>
<evidence type="ECO:0000256" key="8">
    <source>
        <dbReference type="ARBA" id="ARBA00022777"/>
    </source>
</evidence>
<dbReference type="SMART" id="SM00387">
    <property type="entry name" value="HATPase_c"/>
    <property type="match status" value="1"/>
</dbReference>
<keyword evidence="9" id="KW-0067">ATP-binding</keyword>
<evidence type="ECO:0000256" key="2">
    <source>
        <dbReference type="ARBA" id="ARBA00004651"/>
    </source>
</evidence>
<dbReference type="InterPro" id="IPR038428">
    <property type="entry name" value="HK_sensor_dom_sf"/>
</dbReference>
<keyword evidence="6" id="KW-0808">Transferase</keyword>
<evidence type="ECO:0000259" key="12">
    <source>
        <dbReference type="PROSITE" id="PS50885"/>
    </source>
</evidence>
<keyword evidence="7" id="KW-0547">Nucleotide-binding</keyword>
<dbReference type="InterPro" id="IPR036097">
    <property type="entry name" value="HisK_dim/P_sf"/>
</dbReference>
<dbReference type="PANTHER" id="PTHR44936">
    <property type="entry name" value="SENSOR PROTEIN CREC"/>
    <property type="match status" value="1"/>
</dbReference>